<evidence type="ECO:0000313" key="1">
    <source>
        <dbReference type="EMBL" id="KAK8564770.1"/>
    </source>
</evidence>
<keyword evidence="2" id="KW-1185">Reference proteome</keyword>
<reference evidence="1 2" key="1">
    <citation type="journal article" date="2024" name="G3 (Bethesda)">
        <title>Genome assembly of Hibiscus sabdariffa L. provides insights into metabolisms of medicinal natural products.</title>
        <authorList>
            <person name="Kim T."/>
        </authorList>
    </citation>
    <scope>NUCLEOTIDE SEQUENCE [LARGE SCALE GENOMIC DNA]</scope>
    <source>
        <strain evidence="1">TK-2024</strain>
        <tissue evidence="1">Old leaves</tissue>
    </source>
</reference>
<evidence type="ECO:0000313" key="2">
    <source>
        <dbReference type="Proteomes" id="UP001472677"/>
    </source>
</evidence>
<sequence length="95" mass="11103">MSVRWSYVGTNSARSMRKCGRPRLPSKAPPFSFPMSCASCQIRADRRFRALKDRQLRLPLQHPRVDIWTFSRQHVNSCRQLSAWKMSGWRVVGQP</sequence>
<dbReference type="EMBL" id="JBBPBM010000010">
    <property type="protein sequence ID" value="KAK8564770.1"/>
    <property type="molecule type" value="Genomic_DNA"/>
</dbReference>
<comment type="caution">
    <text evidence="1">The sequence shown here is derived from an EMBL/GenBank/DDBJ whole genome shotgun (WGS) entry which is preliminary data.</text>
</comment>
<gene>
    <name evidence="1" type="ORF">V6N12_058352</name>
</gene>
<organism evidence="1 2">
    <name type="scientific">Hibiscus sabdariffa</name>
    <name type="common">roselle</name>
    <dbReference type="NCBI Taxonomy" id="183260"/>
    <lineage>
        <taxon>Eukaryota</taxon>
        <taxon>Viridiplantae</taxon>
        <taxon>Streptophyta</taxon>
        <taxon>Embryophyta</taxon>
        <taxon>Tracheophyta</taxon>
        <taxon>Spermatophyta</taxon>
        <taxon>Magnoliopsida</taxon>
        <taxon>eudicotyledons</taxon>
        <taxon>Gunneridae</taxon>
        <taxon>Pentapetalae</taxon>
        <taxon>rosids</taxon>
        <taxon>malvids</taxon>
        <taxon>Malvales</taxon>
        <taxon>Malvaceae</taxon>
        <taxon>Malvoideae</taxon>
        <taxon>Hibiscus</taxon>
    </lineage>
</organism>
<proteinExistence type="predicted"/>
<name>A0ABR2ESC9_9ROSI</name>
<dbReference type="Proteomes" id="UP001472677">
    <property type="component" value="Unassembled WGS sequence"/>
</dbReference>
<protein>
    <submittedName>
        <fullName evidence="1">Uncharacterized protein</fullName>
    </submittedName>
</protein>
<accession>A0ABR2ESC9</accession>